<dbReference type="PANTHER" id="PTHR47332:SF4">
    <property type="entry name" value="SET DOMAIN-CONTAINING PROTEIN 5"/>
    <property type="match status" value="1"/>
</dbReference>
<evidence type="ECO:0000259" key="1">
    <source>
        <dbReference type="PROSITE" id="PS50280"/>
    </source>
</evidence>
<dbReference type="Gene3D" id="2.170.270.10">
    <property type="entry name" value="SET domain"/>
    <property type="match status" value="1"/>
</dbReference>
<accession>A0A2N5TR94</accession>
<evidence type="ECO:0000313" key="2">
    <source>
        <dbReference type="EMBL" id="PLW04940.1"/>
    </source>
</evidence>
<gene>
    <name evidence="3" type="ORF">PCASD_19815</name>
    <name evidence="2" type="ORF">PCASD_25866</name>
</gene>
<dbReference type="InterPro" id="IPR053185">
    <property type="entry name" value="SET_domain_protein"/>
</dbReference>
<name>A0A2N5TR94_9BASI</name>
<dbReference type="InterPro" id="IPR046341">
    <property type="entry name" value="SET_dom_sf"/>
</dbReference>
<comment type="caution">
    <text evidence="3">The sequence shown here is derived from an EMBL/GenBank/DDBJ whole genome shotgun (WGS) entry which is preliminary data.</text>
</comment>
<reference evidence="3 4" key="1">
    <citation type="submission" date="2017-11" db="EMBL/GenBank/DDBJ databases">
        <title>De novo assembly and phasing of dikaryotic genomes from two isolates of Puccinia coronata f. sp. avenae, the causal agent of oat crown rust.</title>
        <authorList>
            <person name="Miller M.E."/>
            <person name="Zhang Y."/>
            <person name="Omidvar V."/>
            <person name="Sperschneider J."/>
            <person name="Schwessinger B."/>
            <person name="Raley C."/>
            <person name="Palmer J.M."/>
            <person name="Garnica D."/>
            <person name="Upadhyaya N."/>
            <person name="Rathjen J."/>
            <person name="Taylor J.M."/>
            <person name="Park R.F."/>
            <person name="Dodds P.N."/>
            <person name="Hirsch C.D."/>
            <person name="Kianian S.F."/>
            <person name="Figueroa M."/>
        </authorList>
    </citation>
    <scope>NUCLEOTIDE SEQUENCE [LARGE SCALE GENOMIC DNA]</scope>
    <source>
        <strain evidence="3">12SD80</strain>
    </source>
</reference>
<feature type="domain" description="SET" evidence="1">
    <location>
        <begin position="109"/>
        <end position="263"/>
    </location>
</feature>
<dbReference type="InterPro" id="IPR001214">
    <property type="entry name" value="SET_dom"/>
</dbReference>
<sequence length="414" mass="45906">MLQVALRFSHSVGLTLATNSNEPSSASSLPSFVRFSSLTPIVFSKADSTSKTRPTKYSSTIRSMSESNLWLVAFSLAVIAILFSQEISDYIYANDENYLLKQYSSQRTPNVSAWKVVPMSARGGGYGVIATRQILPGELIMKEFPLVKIKIAPSTVDIANRKVERAIQELSGEDRNRFLGLSNAWQNQGDNQIQLSKYSGIFQTNGMSSGRGYMSIFPSISRLNHACTGAVNAVYHWRENEGREVVHVTKEIKPGEEIFLTYFDSKLPRNDRQSFLRQAYGFNCTCAVCSLDSHRVQESDFRITRINSLKATLSAWSPGSIGGAEAVQLIEDAIDLMTEEGMTYELGQLYADAAHIASAHSDFHNTRKYASLAAKHFSIELGPDSVEVAVANRITKNPTSSNVWATRLQETVRK</sequence>
<organism evidence="3 4">
    <name type="scientific">Puccinia coronata f. sp. avenae</name>
    <dbReference type="NCBI Taxonomy" id="200324"/>
    <lineage>
        <taxon>Eukaryota</taxon>
        <taxon>Fungi</taxon>
        <taxon>Dikarya</taxon>
        <taxon>Basidiomycota</taxon>
        <taxon>Pucciniomycotina</taxon>
        <taxon>Pucciniomycetes</taxon>
        <taxon>Pucciniales</taxon>
        <taxon>Pucciniaceae</taxon>
        <taxon>Puccinia</taxon>
    </lineage>
</organism>
<dbReference type="CDD" id="cd20071">
    <property type="entry name" value="SET_SMYD"/>
    <property type="match status" value="1"/>
</dbReference>
<dbReference type="Proteomes" id="UP000235392">
    <property type="component" value="Unassembled WGS sequence"/>
</dbReference>
<dbReference type="Pfam" id="PF00856">
    <property type="entry name" value="SET"/>
    <property type="match status" value="1"/>
</dbReference>
<protein>
    <recommendedName>
        <fullName evidence="1">SET domain-containing protein</fullName>
    </recommendedName>
</protein>
<dbReference type="SMART" id="SM00317">
    <property type="entry name" value="SET"/>
    <property type="match status" value="1"/>
</dbReference>
<evidence type="ECO:0000313" key="4">
    <source>
        <dbReference type="Proteomes" id="UP000235392"/>
    </source>
</evidence>
<dbReference type="PROSITE" id="PS50280">
    <property type="entry name" value="SET"/>
    <property type="match status" value="1"/>
</dbReference>
<dbReference type="EMBL" id="PGCI01000381">
    <property type="protein sequence ID" value="PLW28016.1"/>
    <property type="molecule type" value="Genomic_DNA"/>
</dbReference>
<evidence type="ECO:0000313" key="3">
    <source>
        <dbReference type="EMBL" id="PLW28016.1"/>
    </source>
</evidence>
<proteinExistence type="predicted"/>
<dbReference type="SUPFAM" id="SSF82199">
    <property type="entry name" value="SET domain"/>
    <property type="match status" value="1"/>
</dbReference>
<dbReference type="AlphaFoldDB" id="A0A2N5TR94"/>
<dbReference type="PANTHER" id="PTHR47332">
    <property type="entry name" value="SET DOMAIN-CONTAINING PROTEIN 5"/>
    <property type="match status" value="1"/>
</dbReference>
<dbReference type="EMBL" id="PGCI01001433">
    <property type="protein sequence ID" value="PLW04940.1"/>
    <property type="molecule type" value="Genomic_DNA"/>
</dbReference>